<dbReference type="Proteomes" id="UP000410492">
    <property type="component" value="Unassembled WGS sequence"/>
</dbReference>
<sequence>MVQKRISSMSPERDQPSDEDKQQPESVTSSQAVIPPQTIPLTENRESVDRSPLQSTIPEEVTYSPEKDQPNDED</sequence>
<feature type="compositionally biased region" description="Basic and acidic residues" evidence="1">
    <location>
        <begin position="65"/>
        <end position="74"/>
    </location>
</feature>
<dbReference type="EMBL" id="CAACVG010010849">
    <property type="protein sequence ID" value="VEN56814.1"/>
    <property type="molecule type" value="Genomic_DNA"/>
</dbReference>
<evidence type="ECO:0000256" key="1">
    <source>
        <dbReference type="SAM" id="MobiDB-lite"/>
    </source>
</evidence>
<feature type="compositionally biased region" description="Basic and acidic residues" evidence="1">
    <location>
        <begin position="11"/>
        <end position="23"/>
    </location>
</feature>
<accession>A0A653D9H8</accession>
<feature type="region of interest" description="Disordered" evidence="1">
    <location>
        <begin position="1"/>
        <end position="74"/>
    </location>
</feature>
<dbReference type="AlphaFoldDB" id="A0A653D9H8"/>
<gene>
    <name evidence="2" type="ORF">CALMAC_LOCUS15611</name>
</gene>
<reference evidence="2 3" key="1">
    <citation type="submission" date="2019-01" db="EMBL/GenBank/DDBJ databases">
        <authorList>
            <person name="Sayadi A."/>
        </authorList>
    </citation>
    <scope>NUCLEOTIDE SEQUENCE [LARGE SCALE GENOMIC DNA]</scope>
</reference>
<organism evidence="2 3">
    <name type="scientific">Callosobruchus maculatus</name>
    <name type="common">Southern cowpea weevil</name>
    <name type="synonym">Pulse bruchid</name>
    <dbReference type="NCBI Taxonomy" id="64391"/>
    <lineage>
        <taxon>Eukaryota</taxon>
        <taxon>Metazoa</taxon>
        <taxon>Ecdysozoa</taxon>
        <taxon>Arthropoda</taxon>
        <taxon>Hexapoda</taxon>
        <taxon>Insecta</taxon>
        <taxon>Pterygota</taxon>
        <taxon>Neoptera</taxon>
        <taxon>Endopterygota</taxon>
        <taxon>Coleoptera</taxon>
        <taxon>Polyphaga</taxon>
        <taxon>Cucujiformia</taxon>
        <taxon>Chrysomeloidea</taxon>
        <taxon>Chrysomelidae</taxon>
        <taxon>Bruchinae</taxon>
        <taxon>Bruchini</taxon>
        <taxon>Callosobruchus</taxon>
    </lineage>
</organism>
<protein>
    <submittedName>
        <fullName evidence="2">Uncharacterized protein</fullName>
    </submittedName>
</protein>
<evidence type="ECO:0000313" key="2">
    <source>
        <dbReference type="EMBL" id="VEN56814.1"/>
    </source>
</evidence>
<keyword evidence="3" id="KW-1185">Reference proteome</keyword>
<feature type="non-terminal residue" evidence="2">
    <location>
        <position position="74"/>
    </location>
</feature>
<proteinExistence type="predicted"/>
<evidence type="ECO:0000313" key="3">
    <source>
        <dbReference type="Proteomes" id="UP000410492"/>
    </source>
</evidence>
<dbReference type="OrthoDB" id="6808219at2759"/>
<feature type="compositionally biased region" description="Polar residues" evidence="1">
    <location>
        <begin position="1"/>
        <end position="10"/>
    </location>
</feature>
<name>A0A653D9H8_CALMS</name>